<dbReference type="EMBL" id="LK032075">
    <property type="protein sequence ID" value="CDY17554.1"/>
    <property type="molecule type" value="Genomic_DNA"/>
</dbReference>
<dbReference type="Proteomes" id="UP001295469">
    <property type="component" value="Chromosome C01"/>
</dbReference>
<keyword evidence="4" id="KW-1185">Reference proteome</keyword>
<gene>
    <name evidence="3" type="primary">BnaC01g26780D</name>
    <name evidence="2" type="ORF">DARMORV10_C01P34540.1</name>
    <name evidence="3" type="ORF">GSBRNA2T00001729001</name>
</gene>
<evidence type="ECO:0000313" key="2">
    <source>
        <dbReference type="EMBL" id="CAF2074956.1"/>
    </source>
</evidence>
<protein>
    <submittedName>
        <fullName evidence="2">(rape) hypothetical protein</fullName>
    </submittedName>
    <submittedName>
        <fullName evidence="3">BnaC01g26780D protein</fullName>
    </submittedName>
</protein>
<evidence type="ECO:0000313" key="4">
    <source>
        <dbReference type="Proteomes" id="UP000028999"/>
    </source>
</evidence>
<dbReference type="PaxDb" id="3708-A0A078FWT0"/>
<dbReference type="AlphaFoldDB" id="A0A078FWT0"/>
<organism evidence="3 4">
    <name type="scientific">Brassica napus</name>
    <name type="common">Rape</name>
    <dbReference type="NCBI Taxonomy" id="3708"/>
    <lineage>
        <taxon>Eukaryota</taxon>
        <taxon>Viridiplantae</taxon>
        <taxon>Streptophyta</taxon>
        <taxon>Embryophyta</taxon>
        <taxon>Tracheophyta</taxon>
        <taxon>Spermatophyta</taxon>
        <taxon>Magnoliopsida</taxon>
        <taxon>eudicotyledons</taxon>
        <taxon>Gunneridae</taxon>
        <taxon>Pentapetalae</taxon>
        <taxon>rosids</taxon>
        <taxon>malvids</taxon>
        <taxon>Brassicales</taxon>
        <taxon>Brassicaceae</taxon>
        <taxon>Brassiceae</taxon>
        <taxon>Brassica</taxon>
    </lineage>
</organism>
<name>A0A078FWT0_BRANA</name>
<accession>A0A078FWT0</accession>
<dbReference type="Proteomes" id="UP000028999">
    <property type="component" value="Unassembled WGS sequence"/>
</dbReference>
<reference evidence="3" key="2">
    <citation type="submission" date="2014-06" db="EMBL/GenBank/DDBJ databases">
        <authorList>
            <person name="Genoscope - CEA"/>
        </authorList>
    </citation>
    <scope>NUCLEOTIDE SEQUENCE</scope>
</reference>
<sequence>MRDSKRVEGETPVELRTESRKAGTAIEGTCLKLIDSEVITEAASQPEIDIRKTSILRLFGIRVTE</sequence>
<dbReference type="EMBL" id="HG994365">
    <property type="protein sequence ID" value="CAF2074956.1"/>
    <property type="molecule type" value="Genomic_DNA"/>
</dbReference>
<evidence type="ECO:0000256" key="1">
    <source>
        <dbReference type="SAM" id="MobiDB-lite"/>
    </source>
</evidence>
<dbReference type="Gramene" id="CDY17554">
    <property type="protein sequence ID" value="CDY17554"/>
    <property type="gene ID" value="GSBRNA2T00001729001"/>
</dbReference>
<reference evidence="3 4" key="1">
    <citation type="journal article" date="2014" name="Science">
        <title>Plant genetics. Early allopolyploid evolution in the post-Neolithic Brassica napus oilseed genome.</title>
        <authorList>
            <person name="Chalhoub B."/>
            <person name="Denoeud F."/>
            <person name="Liu S."/>
            <person name="Parkin I.A."/>
            <person name="Tang H."/>
            <person name="Wang X."/>
            <person name="Chiquet J."/>
            <person name="Belcram H."/>
            <person name="Tong C."/>
            <person name="Samans B."/>
            <person name="Correa M."/>
            <person name="Da Silva C."/>
            <person name="Just J."/>
            <person name="Falentin C."/>
            <person name="Koh C.S."/>
            <person name="Le Clainche I."/>
            <person name="Bernard M."/>
            <person name="Bento P."/>
            <person name="Noel B."/>
            <person name="Labadie K."/>
            <person name="Alberti A."/>
            <person name="Charles M."/>
            <person name="Arnaud D."/>
            <person name="Guo H."/>
            <person name="Daviaud C."/>
            <person name="Alamery S."/>
            <person name="Jabbari K."/>
            <person name="Zhao M."/>
            <person name="Edger P.P."/>
            <person name="Chelaifa H."/>
            <person name="Tack D."/>
            <person name="Lassalle G."/>
            <person name="Mestiri I."/>
            <person name="Schnel N."/>
            <person name="Le Paslier M.C."/>
            <person name="Fan G."/>
            <person name="Renault V."/>
            <person name="Bayer P.E."/>
            <person name="Golicz A.A."/>
            <person name="Manoli S."/>
            <person name="Lee T.H."/>
            <person name="Thi V.H."/>
            <person name="Chalabi S."/>
            <person name="Hu Q."/>
            <person name="Fan C."/>
            <person name="Tollenaere R."/>
            <person name="Lu Y."/>
            <person name="Battail C."/>
            <person name="Shen J."/>
            <person name="Sidebottom C.H."/>
            <person name="Wang X."/>
            <person name="Canaguier A."/>
            <person name="Chauveau A."/>
            <person name="Berard A."/>
            <person name="Deniot G."/>
            <person name="Guan M."/>
            <person name="Liu Z."/>
            <person name="Sun F."/>
            <person name="Lim Y.P."/>
            <person name="Lyons E."/>
            <person name="Town C.D."/>
            <person name="Bancroft I."/>
            <person name="Wang X."/>
            <person name="Meng J."/>
            <person name="Ma J."/>
            <person name="Pires J.C."/>
            <person name="King G.J."/>
            <person name="Brunel D."/>
            <person name="Delourme R."/>
            <person name="Renard M."/>
            <person name="Aury J.M."/>
            <person name="Adams K.L."/>
            <person name="Batley J."/>
            <person name="Snowdon R.J."/>
            <person name="Tost J."/>
            <person name="Edwards D."/>
            <person name="Zhou Y."/>
            <person name="Hua W."/>
            <person name="Sharpe A.G."/>
            <person name="Paterson A.H."/>
            <person name="Guan C."/>
            <person name="Wincker P."/>
        </authorList>
    </citation>
    <scope>NUCLEOTIDE SEQUENCE [LARGE SCALE GENOMIC DNA]</scope>
    <source>
        <strain evidence="4">cv. Darmor-bzh</strain>
    </source>
</reference>
<evidence type="ECO:0000313" key="3">
    <source>
        <dbReference type="EMBL" id="CDY17554.1"/>
    </source>
</evidence>
<reference evidence="2" key="3">
    <citation type="submission" date="2021-01" db="EMBL/GenBank/DDBJ databases">
        <authorList>
            <consortium name="Genoscope - CEA"/>
            <person name="William W."/>
        </authorList>
    </citation>
    <scope>NUCLEOTIDE SEQUENCE</scope>
</reference>
<feature type="region of interest" description="Disordered" evidence="1">
    <location>
        <begin position="1"/>
        <end position="20"/>
    </location>
</feature>
<proteinExistence type="predicted"/>